<protein>
    <submittedName>
        <fullName evidence="4">Glycosyltransferase</fullName>
    </submittedName>
</protein>
<accession>A0ABP5BTD4</accession>
<evidence type="ECO:0000256" key="2">
    <source>
        <dbReference type="ARBA" id="ARBA00022679"/>
    </source>
</evidence>
<dbReference type="PANTHER" id="PTHR21015:SF22">
    <property type="entry name" value="GLYCOSYLTRANSFERASE"/>
    <property type="match status" value="1"/>
</dbReference>
<dbReference type="Proteomes" id="UP001501116">
    <property type="component" value="Unassembled WGS sequence"/>
</dbReference>
<comment type="similarity">
    <text evidence="1">Belongs to the UDP-glycosyltransferase family.</text>
</comment>
<proteinExistence type="inferred from homology"/>
<evidence type="ECO:0000256" key="1">
    <source>
        <dbReference type="ARBA" id="ARBA00009995"/>
    </source>
</evidence>
<keyword evidence="5" id="KW-1185">Reference proteome</keyword>
<dbReference type="Pfam" id="PF06722">
    <property type="entry name" value="EryCIII-like_C"/>
    <property type="match status" value="1"/>
</dbReference>
<sequence length="407" mass="42877">MPVVDPSGEHIVFFSFPGFGHLRPTLPVVRELLSRGHEVSYVVAERFADDVAATGARVITYPSSFPAVVPLIRTGDELAEVLVHYFEEGFAALPAAWRELADRRIDVVVEDALSTAVSRLLAERAGCPVVRLFAGLAGNDEVPLNGSEADSEDAPELDPSHPKVVASYRSVLATLAEYGVDAAGMERIRTGGEVAANLVFVPRAFQPRPECFGEDFVFVGPVGGPPVAPPDSARWAAPGAKGTVLLSLSTSSDNGPEFFRSCGRAFEGTGWRVLMAIGGEVDPAVAADLPENVEMHAWLDYGAVLPHVDVVVCQAGTGTLMETFAHGVPVVTVPQQPDAVVLARHVQALGLGTALLGEVTGDDVRDAVFAVSTDGKIAAEVARMREAVLASGGERLAADALERVAAR</sequence>
<reference evidence="5" key="1">
    <citation type="journal article" date="2019" name="Int. J. Syst. Evol. Microbiol.">
        <title>The Global Catalogue of Microorganisms (GCM) 10K type strain sequencing project: providing services to taxonomists for standard genome sequencing and annotation.</title>
        <authorList>
            <consortium name="The Broad Institute Genomics Platform"/>
            <consortium name="The Broad Institute Genome Sequencing Center for Infectious Disease"/>
            <person name="Wu L."/>
            <person name="Ma J."/>
        </authorList>
    </citation>
    <scope>NUCLEOTIDE SEQUENCE [LARGE SCALE GENOMIC DNA]</scope>
    <source>
        <strain evidence="5">JCM 14545</strain>
    </source>
</reference>
<dbReference type="InterPro" id="IPR006326">
    <property type="entry name" value="UDPGT_MGT-like"/>
</dbReference>
<dbReference type="CDD" id="cd03784">
    <property type="entry name" value="GT1_Gtf-like"/>
    <property type="match status" value="1"/>
</dbReference>
<evidence type="ECO:0000313" key="4">
    <source>
        <dbReference type="EMBL" id="GAA1952128.1"/>
    </source>
</evidence>
<gene>
    <name evidence="4" type="ORF">GCM10009754_21300</name>
</gene>
<keyword evidence="2" id="KW-0808">Transferase</keyword>
<comment type="caution">
    <text evidence="4">The sequence shown here is derived from an EMBL/GenBank/DDBJ whole genome shotgun (WGS) entry which is preliminary data.</text>
</comment>
<dbReference type="SUPFAM" id="SSF53756">
    <property type="entry name" value="UDP-Glycosyltransferase/glycogen phosphorylase"/>
    <property type="match status" value="1"/>
</dbReference>
<dbReference type="NCBIfam" id="TIGR01426">
    <property type="entry name" value="MGT"/>
    <property type="match status" value="1"/>
</dbReference>
<evidence type="ECO:0000259" key="3">
    <source>
        <dbReference type="Pfam" id="PF06722"/>
    </source>
</evidence>
<name>A0ABP5BTD4_9PSEU</name>
<dbReference type="InterPro" id="IPR002213">
    <property type="entry name" value="UDP_glucos_trans"/>
</dbReference>
<organism evidence="4 5">
    <name type="scientific">Amycolatopsis minnesotensis</name>
    <dbReference type="NCBI Taxonomy" id="337894"/>
    <lineage>
        <taxon>Bacteria</taxon>
        <taxon>Bacillati</taxon>
        <taxon>Actinomycetota</taxon>
        <taxon>Actinomycetes</taxon>
        <taxon>Pseudonocardiales</taxon>
        <taxon>Pseudonocardiaceae</taxon>
        <taxon>Amycolatopsis</taxon>
    </lineage>
</organism>
<dbReference type="InterPro" id="IPR010610">
    <property type="entry name" value="EryCIII-like_C"/>
</dbReference>
<dbReference type="PANTHER" id="PTHR21015">
    <property type="entry name" value="UDP-N-ACETYLGLUCOSAMINE--N-ACETYLMURAMYL-(PENTAPEPTIDE) PYROPHOSPHORYL-UNDECAPRENOL N-ACETYLGLUCOSAMINE TRANSFERASE 1"/>
    <property type="match status" value="1"/>
</dbReference>
<evidence type="ECO:0000313" key="5">
    <source>
        <dbReference type="Proteomes" id="UP001501116"/>
    </source>
</evidence>
<dbReference type="Gene3D" id="3.40.50.2000">
    <property type="entry name" value="Glycogen Phosphorylase B"/>
    <property type="match status" value="2"/>
</dbReference>
<dbReference type="EMBL" id="BAAANN010000007">
    <property type="protein sequence ID" value="GAA1952128.1"/>
    <property type="molecule type" value="Genomic_DNA"/>
</dbReference>
<feature type="domain" description="Erythromycin biosynthesis protein CIII-like C-terminal" evidence="3">
    <location>
        <begin position="286"/>
        <end position="391"/>
    </location>
</feature>